<name>A0A5A8C641_CAFRO</name>
<organism evidence="2 3">
    <name type="scientific">Cafeteria roenbergensis</name>
    <name type="common">Marine flagellate</name>
    <dbReference type="NCBI Taxonomy" id="33653"/>
    <lineage>
        <taxon>Eukaryota</taxon>
        <taxon>Sar</taxon>
        <taxon>Stramenopiles</taxon>
        <taxon>Bigyra</taxon>
        <taxon>Opalozoa</taxon>
        <taxon>Bicosoecida</taxon>
        <taxon>Cafeteriaceae</taxon>
        <taxon>Cafeteria</taxon>
    </lineage>
</organism>
<evidence type="ECO:0000256" key="1">
    <source>
        <dbReference type="SAM" id="MobiDB-lite"/>
    </source>
</evidence>
<feature type="compositionally biased region" description="Acidic residues" evidence="1">
    <location>
        <begin position="341"/>
        <end position="373"/>
    </location>
</feature>
<feature type="compositionally biased region" description="Low complexity" evidence="1">
    <location>
        <begin position="456"/>
        <end position="469"/>
    </location>
</feature>
<dbReference type="Gene3D" id="2.60.120.650">
    <property type="entry name" value="Cupin"/>
    <property type="match status" value="1"/>
</dbReference>
<feature type="compositionally biased region" description="Acidic residues" evidence="1">
    <location>
        <begin position="314"/>
        <end position="333"/>
    </location>
</feature>
<feature type="compositionally biased region" description="Low complexity" evidence="1">
    <location>
        <begin position="393"/>
        <end position="404"/>
    </location>
</feature>
<evidence type="ECO:0000313" key="3">
    <source>
        <dbReference type="Proteomes" id="UP000325113"/>
    </source>
</evidence>
<feature type="compositionally biased region" description="Basic residues" evidence="1">
    <location>
        <begin position="377"/>
        <end position="392"/>
    </location>
</feature>
<gene>
    <name evidence="2" type="ORF">FNF31_07392</name>
</gene>
<accession>A0A5A8C641</accession>
<protein>
    <submittedName>
        <fullName evidence="2">Uncharacterized protein</fullName>
    </submittedName>
</protein>
<feature type="region of interest" description="Disordered" evidence="1">
    <location>
        <begin position="456"/>
        <end position="480"/>
    </location>
</feature>
<dbReference type="Proteomes" id="UP000325113">
    <property type="component" value="Unassembled WGS sequence"/>
</dbReference>
<dbReference type="EMBL" id="VLTM01000147">
    <property type="protein sequence ID" value="KAA0148503.1"/>
    <property type="molecule type" value="Genomic_DNA"/>
</dbReference>
<evidence type="ECO:0000313" key="2">
    <source>
        <dbReference type="EMBL" id="KAA0148503.1"/>
    </source>
</evidence>
<reference evidence="2 3" key="1">
    <citation type="submission" date="2019-07" db="EMBL/GenBank/DDBJ databases">
        <title>Genomes of Cafeteria roenbergensis.</title>
        <authorList>
            <person name="Fischer M.G."/>
            <person name="Hackl T."/>
            <person name="Roman M."/>
        </authorList>
    </citation>
    <scope>NUCLEOTIDE SEQUENCE [LARGE SCALE GENOMIC DNA]</scope>
    <source>
        <strain evidence="2 3">Cflag</strain>
    </source>
</reference>
<feature type="region of interest" description="Disordered" evidence="1">
    <location>
        <begin position="280"/>
        <end position="407"/>
    </location>
</feature>
<proteinExistence type="predicted"/>
<feature type="compositionally biased region" description="Basic residues" evidence="1">
    <location>
        <begin position="470"/>
        <end position="480"/>
    </location>
</feature>
<dbReference type="AlphaFoldDB" id="A0A5A8C641"/>
<sequence length="480" mass="49605">MSSRRKRERINYAELESLPRDADVTRRLVREAVEPAIEAITAAMPAGPPVDTGLMAAAASLGGVAKTADAFGKASARIATALLSAGSCTLTPCQPPPPGVETVPQGTLLSADWMRATGFRRPVLVARAEDCGATLPPPAALPPQRLAELCAADDSPAQVMEVAAQAEEALGWSVASYVSQYWADPGSREALLALPAADLEGSALADAVLLVPEGWILAVYAPADTVTVHGAFAPGLDIPAALRGRRAAAALALASADDVSSTAVSLRRRRNADPSAWATHRAFGGWGAGEGEEPPAKRPAGHATSAQEDGWQLSDEESGAADDDEEEEEEEEAFVPGAYGMDDEEDDDDDGAMGEDFVDEDEDDEAFDEEDEDFNPRRKRAKKTTAKAKRAAAARGAPKAAKAASSSVKIKIGGGAAAAANPSVKVRIGAGRGASGAVPARAAATAQPAAPVRAAKPAAPVSARASVKAMRARVKAMRRR</sequence>
<comment type="caution">
    <text evidence="2">The sequence shown here is derived from an EMBL/GenBank/DDBJ whole genome shotgun (WGS) entry which is preliminary data.</text>
</comment>